<dbReference type="GO" id="GO:0006355">
    <property type="term" value="P:regulation of DNA-templated transcription"/>
    <property type="evidence" value="ECO:0007669"/>
    <property type="project" value="TreeGrafter"/>
</dbReference>
<accession>A0A314U6L3</accession>
<organism evidence="2 3">
    <name type="scientific">Prunus yedoensis var. nudiflora</name>
    <dbReference type="NCBI Taxonomy" id="2094558"/>
    <lineage>
        <taxon>Eukaryota</taxon>
        <taxon>Viridiplantae</taxon>
        <taxon>Streptophyta</taxon>
        <taxon>Embryophyta</taxon>
        <taxon>Tracheophyta</taxon>
        <taxon>Spermatophyta</taxon>
        <taxon>Magnoliopsida</taxon>
        <taxon>eudicotyledons</taxon>
        <taxon>Gunneridae</taxon>
        <taxon>Pentapetalae</taxon>
        <taxon>rosids</taxon>
        <taxon>fabids</taxon>
        <taxon>Rosales</taxon>
        <taxon>Rosaceae</taxon>
        <taxon>Amygdaloideae</taxon>
        <taxon>Amygdaleae</taxon>
        <taxon>Prunus</taxon>
    </lineage>
</organism>
<name>A0A314U6L3_PRUYE</name>
<dbReference type="GO" id="GO:0005634">
    <property type="term" value="C:nucleus"/>
    <property type="evidence" value="ECO:0007669"/>
    <property type="project" value="TreeGrafter"/>
</dbReference>
<evidence type="ECO:0000256" key="1">
    <source>
        <dbReference type="SAM" id="MobiDB-lite"/>
    </source>
</evidence>
<dbReference type="EMBL" id="PJQY01003993">
    <property type="protein sequence ID" value="PQM32911.1"/>
    <property type="molecule type" value="Genomic_DNA"/>
</dbReference>
<comment type="caution">
    <text evidence="2">The sequence shown here is derived from an EMBL/GenBank/DDBJ whole genome shotgun (WGS) entry which is preliminary data.</text>
</comment>
<gene>
    <name evidence="2" type="ORF">Pyn_00802</name>
</gene>
<dbReference type="InterPro" id="IPR052453">
    <property type="entry name" value="CONSTANS-like_ZF"/>
</dbReference>
<dbReference type="AlphaFoldDB" id="A0A314U6L3"/>
<sequence length="198" mass="22394">MRSRERETNVEKWVCYSELVDKKKEGPRRDVEKRWRSGTLALKLDYEEILNAWSDKGPLCIDGDPPQTVPDQLFQLHDKTPNYYSFHFQFGWFYLLGGWNGSGITYHLLHFNLDPSAVQQIAQLGPAMGNMGQCPNLPNIIFSLKVVVVTCKFVMDGAQGGEDESLKTKMGKTQREASVLDTRKKGKTGSSLSSKAQF</sequence>
<evidence type="ECO:0000313" key="2">
    <source>
        <dbReference type="EMBL" id="PQM32911.1"/>
    </source>
</evidence>
<dbReference type="Proteomes" id="UP000250321">
    <property type="component" value="Unassembled WGS sequence"/>
</dbReference>
<dbReference type="STRING" id="2094558.A0A314U6L3"/>
<dbReference type="OrthoDB" id="153872at2759"/>
<reference evidence="2 3" key="1">
    <citation type="submission" date="2018-02" db="EMBL/GenBank/DDBJ databases">
        <title>Draft genome of wild Prunus yedoensis var. nudiflora.</title>
        <authorList>
            <person name="Baek S."/>
            <person name="Kim J.-H."/>
            <person name="Choi K."/>
            <person name="Kim G.-B."/>
            <person name="Cho A."/>
            <person name="Jang H."/>
            <person name="Shin C.-H."/>
            <person name="Yu H.-J."/>
            <person name="Mun J.-H."/>
        </authorList>
    </citation>
    <scope>NUCLEOTIDE SEQUENCE [LARGE SCALE GENOMIC DNA]</scope>
    <source>
        <strain evidence="3">cv. Jeju island</strain>
        <tissue evidence="2">Leaf</tissue>
    </source>
</reference>
<feature type="compositionally biased region" description="Low complexity" evidence="1">
    <location>
        <begin position="188"/>
        <end position="198"/>
    </location>
</feature>
<proteinExistence type="predicted"/>
<keyword evidence="3" id="KW-1185">Reference proteome</keyword>
<feature type="region of interest" description="Disordered" evidence="1">
    <location>
        <begin position="162"/>
        <end position="198"/>
    </location>
</feature>
<evidence type="ECO:0000313" key="3">
    <source>
        <dbReference type="Proteomes" id="UP000250321"/>
    </source>
</evidence>
<protein>
    <submittedName>
        <fullName evidence="2">Uncharacterized protein</fullName>
    </submittedName>
</protein>
<dbReference type="PANTHER" id="PTHR31874">
    <property type="entry name" value="CCT MOTIF FAMILY PROTEIN, EXPRESSED"/>
    <property type="match status" value="1"/>
</dbReference>
<dbReference type="PANTHER" id="PTHR31874:SF25">
    <property type="entry name" value="CCT MOTIF FAMILY PROTEIN"/>
    <property type="match status" value="1"/>
</dbReference>